<dbReference type="Gene3D" id="1.10.260.40">
    <property type="entry name" value="lambda repressor-like DNA-binding domains"/>
    <property type="match status" value="1"/>
</dbReference>
<dbReference type="OrthoDB" id="9034362at2"/>
<dbReference type="PROSITE" id="PS50943">
    <property type="entry name" value="HTH_CROC1"/>
    <property type="match status" value="1"/>
</dbReference>
<proteinExistence type="predicted"/>
<accession>A0A424WJ79</accession>
<dbReference type="SMART" id="SM00530">
    <property type="entry name" value="HTH_XRE"/>
    <property type="match status" value="1"/>
</dbReference>
<dbReference type="GO" id="GO:0003677">
    <property type="term" value="F:DNA binding"/>
    <property type="evidence" value="ECO:0007669"/>
    <property type="project" value="InterPro"/>
</dbReference>
<dbReference type="Pfam" id="PF01381">
    <property type="entry name" value="HTH_3"/>
    <property type="match status" value="1"/>
</dbReference>
<dbReference type="InterPro" id="IPR010982">
    <property type="entry name" value="Lambda_DNA-bd_dom_sf"/>
</dbReference>
<gene>
    <name evidence="2" type="ORF">DY367_02530</name>
</gene>
<evidence type="ECO:0000313" key="2">
    <source>
        <dbReference type="EMBL" id="RPJ93229.1"/>
    </source>
</evidence>
<comment type="caution">
    <text evidence="2">The sequence shown here is derived from an EMBL/GenBank/DDBJ whole genome shotgun (WGS) entry which is preliminary data.</text>
</comment>
<dbReference type="AlphaFoldDB" id="A0A424WJ79"/>
<dbReference type="EMBL" id="QVXO01000003">
    <property type="protein sequence ID" value="RPJ93229.1"/>
    <property type="molecule type" value="Genomic_DNA"/>
</dbReference>
<dbReference type="CDD" id="cd00093">
    <property type="entry name" value="HTH_XRE"/>
    <property type="match status" value="1"/>
</dbReference>
<evidence type="ECO:0000259" key="1">
    <source>
        <dbReference type="PROSITE" id="PS50943"/>
    </source>
</evidence>
<dbReference type="RefSeq" id="WP_059378162.1">
    <property type="nucleotide sequence ID" value="NZ_CP061008.1"/>
</dbReference>
<reference evidence="2 3" key="1">
    <citation type="submission" date="2018-08" db="EMBL/GenBank/DDBJ databases">
        <title>Achromobacter xylosoxidans Genome sequencing and assembly.</title>
        <authorList>
            <person name="Wang R."/>
            <person name="Rensing C."/>
            <person name="Li Y."/>
        </authorList>
    </citation>
    <scope>NUCLEOTIDE SEQUENCE [LARGE SCALE GENOMIC DNA]</scope>
    <source>
        <strain evidence="2 3">GD003A</strain>
    </source>
</reference>
<dbReference type="SUPFAM" id="SSF47413">
    <property type="entry name" value="lambda repressor-like DNA-binding domains"/>
    <property type="match status" value="1"/>
</dbReference>
<protein>
    <submittedName>
        <fullName evidence="2">XRE family transcriptional regulator</fullName>
    </submittedName>
</protein>
<name>A0A424WJ79_ALCXX</name>
<dbReference type="InterPro" id="IPR001387">
    <property type="entry name" value="Cro/C1-type_HTH"/>
</dbReference>
<sequence length="150" mass="16632">MKTFSDRLKHARLLRGHTQKDLARLARISQSAIGSYESGLRHSSRSARKLAQVLKVEVEWLETGKGPLELPVEGYDLSNTLPAPGVAEPVPRPGGRPRPMAPWPFPNISPSLFESLTADDRVILESITQAYIEKTILIRRGAKTRGRKLG</sequence>
<evidence type="ECO:0000313" key="3">
    <source>
        <dbReference type="Proteomes" id="UP000285324"/>
    </source>
</evidence>
<organism evidence="2 3">
    <name type="scientific">Alcaligenes xylosoxydans xylosoxydans</name>
    <name type="common">Achromobacter xylosoxidans</name>
    <dbReference type="NCBI Taxonomy" id="85698"/>
    <lineage>
        <taxon>Bacteria</taxon>
        <taxon>Pseudomonadati</taxon>
        <taxon>Pseudomonadota</taxon>
        <taxon>Betaproteobacteria</taxon>
        <taxon>Burkholderiales</taxon>
        <taxon>Alcaligenaceae</taxon>
        <taxon>Achromobacter</taxon>
    </lineage>
</organism>
<feature type="domain" description="HTH cro/C1-type" evidence="1">
    <location>
        <begin position="8"/>
        <end position="61"/>
    </location>
</feature>
<dbReference type="Proteomes" id="UP000285324">
    <property type="component" value="Unassembled WGS sequence"/>
</dbReference>